<accession>A0A6P2CVE1</accession>
<dbReference type="AlphaFoldDB" id="A0A6P2CVE1"/>
<evidence type="ECO:0000313" key="2">
    <source>
        <dbReference type="Proteomes" id="UP000464178"/>
    </source>
</evidence>
<organism evidence="1 2">
    <name type="scientific">Gemmata massiliana</name>
    <dbReference type="NCBI Taxonomy" id="1210884"/>
    <lineage>
        <taxon>Bacteria</taxon>
        <taxon>Pseudomonadati</taxon>
        <taxon>Planctomycetota</taxon>
        <taxon>Planctomycetia</taxon>
        <taxon>Gemmatales</taxon>
        <taxon>Gemmataceae</taxon>
        <taxon>Gemmata</taxon>
    </lineage>
</organism>
<dbReference type="RefSeq" id="WP_162667725.1">
    <property type="nucleotide sequence ID" value="NZ_LR593886.1"/>
</dbReference>
<proteinExistence type="predicted"/>
<gene>
    <name evidence="1" type="ORF">SOIL9_47850</name>
</gene>
<reference evidence="1 2" key="1">
    <citation type="submission" date="2019-05" db="EMBL/GenBank/DDBJ databases">
        <authorList>
            <consortium name="Science for Life Laboratories"/>
        </authorList>
    </citation>
    <scope>NUCLEOTIDE SEQUENCE [LARGE SCALE GENOMIC DNA]</scope>
    <source>
        <strain evidence="1">Soil9</strain>
    </source>
</reference>
<keyword evidence="2" id="KW-1185">Reference proteome</keyword>
<protein>
    <submittedName>
        <fullName evidence="1">Uncharacterized protein</fullName>
    </submittedName>
</protein>
<dbReference type="EMBL" id="LR593886">
    <property type="protein sequence ID" value="VTR92929.1"/>
    <property type="molecule type" value="Genomic_DNA"/>
</dbReference>
<evidence type="ECO:0000313" key="1">
    <source>
        <dbReference type="EMBL" id="VTR92929.1"/>
    </source>
</evidence>
<sequence length="470" mass="51597">MPPSFHLRPGQPKRYYVGIDVTKTLDTVAVGHLWYQKFGWENLVWKLKRDGADSQRRVDSAHKLLPIRRLQRSFKGQQYADTCILPAGDDGHGLDKLWPGKTGTDNLTEINDNCVFMQTFVTCPTVDAAAASLNDKGVGLIADVLYLSSHGSHSANMFGDVYSDSVFDVSLAAQNKRFFHGVGWLLLSNCYTLSPPAHGDWLKLLNPTVATPANWRRLRGMVGFHEGTCPLAEGSVNVFSNFIDRLANGNTFVVAWREAMRAHGYKDRWGVVCNSKAVDDKIAVWNDDKLDPIGPGDNSYLLFTEGNLGGAPLVPAVDDPFEAFWAKNGVRITRENMNEGNNPLRVGDKVTITVQNTGATPNIPANTDISITLFFVRPDYPFKVVDVVKQFVVLGQTAATAPTISQTNIASKGSDTWSMKTTAATPSVVLSLKCADLSDVTHAGLPFNFRVKLGTQTHDFIRNGNIIVVK</sequence>
<name>A0A6P2CVE1_9BACT</name>
<dbReference type="Proteomes" id="UP000464178">
    <property type="component" value="Chromosome"/>
</dbReference>
<dbReference type="KEGG" id="gms:SOIL9_47850"/>